<feature type="region of interest" description="Disordered" evidence="1">
    <location>
        <begin position="221"/>
        <end position="243"/>
    </location>
</feature>
<reference evidence="5" key="1">
    <citation type="submission" date="2020-05" db="EMBL/GenBank/DDBJ databases">
        <authorList>
            <person name="Chiriac C."/>
            <person name="Salcher M."/>
            <person name="Ghai R."/>
            <person name="Kavagutti S V."/>
        </authorList>
    </citation>
    <scope>NUCLEOTIDE SEQUENCE</scope>
</reference>
<evidence type="ECO:0000313" key="3">
    <source>
        <dbReference type="EMBL" id="CAB4846719.1"/>
    </source>
</evidence>
<sequence length="243" mass="26002">MAARSYPGATIGTSPEHPHVSSTASATPPRGRVAQIRETFRLTRRVDPRIGWILLGLFIAVLAVFVGAGFALKMPVYLGIIGVPVALLATTFVFGKRAERAAYSQVEGQVGAAASVLSALRAGWFVTPAVAVTKNQDLVHRVLGRPGIILVSEAPPSRAGQLLATEHKRTARFVGDTPIFEIQSGDGEGQVSLRKLQRTVMKLPRNLKPGQVTAVRRRLDALTTTPLPIPKGPMPKSARPQRG</sequence>
<keyword evidence="2" id="KW-1133">Transmembrane helix</keyword>
<accession>A0A6J7SHB4</accession>
<dbReference type="EMBL" id="CAFBIZ010000020">
    <property type="protein sequence ID" value="CAB4846719.1"/>
    <property type="molecule type" value="Genomic_DNA"/>
</dbReference>
<name>A0A6J7SHB4_9ZZZZ</name>
<protein>
    <submittedName>
        <fullName evidence="5">Unannotated protein</fullName>
    </submittedName>
</protein>
<dbReference type="EMBL" id="CAFBPU010000079">
    <property type="protein sequence ID" value="CAB5040481.1"/>
    <property type="molecule type" value="Genomic_DNA"/>
</dbReference>
<keyword evidence="2" id="KW-0472">Membrane</keyword>
<feature type="transmembrane region" description="Helical" evidence="2">
    <location>
        <begin position="76"/>
        <end position="95"/>
    </location>
</feature>
<evidence type="ECO:0000313" key="5">
    <source>
        <dbReference type="EMBL" id="CAB5040481.1"/>
    </source>
</evidence>
<dbReference type="AlphaFoldDB" id="A0A6J7SHB4"/>
<feature type="transmembrane region" description="Helical" evidence="2">
    <location>
        <begin position="50"/>
        <end position="70"/>
    </location>
</feature>
<proteinExistence type="predicted"/>
<dbReference type="Pfam" id="PF13829">
    <property type="entry name" value="DUF4191"/>
    <property type="match status" value="1"/>
</dbReference>
<organism evidence="5">
    <name type="scientific">freshwater metagenome</name>
    <dbReference type="NCBI Taxonomy" id="449393"/>
    <lineage>
        <taxon>unclassified sequences</taxon>
        <taxon>metagenomes</taxon>
        <taxon>ecological metagenomes</taxon>
    </lineage>
</organism>
<dbReference type="InterPro" id="IPR025445">
    <property type="entry name" value="DUF4191"/>
</dbReference>
<keyword evidence="2" id="KW-0812">Transmembrane</keyword>
<evidence type="ECO:0000256" key="1">
    <source>
        <dbReference type="SAM" id="MobiDB-lite"/>
    </source>
</evidence>
<dbReference type="EMBL" id="CAFBND010000175">
    <property type="protein sequence ID" value="CAB4962353.1"/>
    <property type="molecule type" value="Genomic_DNA"/>
</dbReference>
<evidence type="ECO:0000256" key="2">
    <source>
        <dbReference type="SAM" id="Phobius"/>
    </source>
</evidence>
<feature type="region of interest" description="Disordered" evidence="1">
    <location>
        <begin position="1"/>
        <end position="31"/>
    </location>
</feature>
<evidence type="ECO:0000313" key="4">
    <source>
        <dbReference type="EMBL" id="CAB4962353.1"/>
    </source>
</evidence>
<gene>
    <name evidence="3" type="ORF">UFOPK3268_00285</name>
    <name evidence="4" type="ORF">UFOPK3752_02368</name>
    <name evidence="5" type="ORF">UFOPK4150_02341</name>
</gene>